<dbReference type="GO" id="GO:0003677">
    <property type="term" value="F:DNA binding"/>
    <property type="evidence" value="ECO:0007669"/>
    <property type="project" value="InterPro"/>
</dbReference>
<feature type="non-terminal residue" evidence="3">
    <location>
        <position position="1"/>
    </location>
</feature>
<dbReference type="GO" id="GO:0015074">
    <property type="term" value="P:DNA integration"/>
    <property type="evidence" value="ECO:0007669"/>
    <property type="project" value="InterPro"/>
</dbReference>
<dbReference type="EMBL" id="KV442182">
    <property type="protein sequence ID" value="OAQ22305.1"/>
    <property type="molecule type" value="Genomic_DNA"/>
</dbReference>
<evidence type="ECO:0000259" key="2">
    <source>
        <dbReference type="Pfam" id="PF01498"/>
    </source>
</evidence>
<dbReference type="GO" id="GO:0006313">
    <property type="term" value="P:DNA transposition"/>
    <property type="evidence" value="ECO:0007669"/>
    <property type="project" value="InterPro"/>
</dbReference>
<reference evidence="3 4" key="1">
    <citation type="submission" date="2016-05" db="EMBL/GenBank/DDBJ databases">
        <title>Genome sequencing reveals origins of a unique bacterial endosymbiosis in the earliest lineages of terrestrial Fungi.</title>
        <authorList>
            <consortium name="DOE Joint Genome Institute"/>
            <person name="Uehling J."/>
            <person name="Gryganskyi A."/>
            <person name="Hameed K."/>
            <person name="Tschaplinski T."/>
            <person name="Misztal P."/>
            <person name="Wu S."/>
            <person name="Desiro A."/>
            <person name="Vande Pol N."/>
            <person name="Du Z.-Y."/>
            <person name="Zienkiewicz A."/>
            <person name="Zienkiewicz K."/>
            <person name="Morin E."/>
            <person name="Tisserant E."/>
            <person name="Splivallo R."/>
            <person name="Hainaut M."/>
            <person name="Henrissat B."/>
            <person name="Ohm R."/>
            <person name="Kuo A."/>
            <person name="Yan J."/>
            <person name="Lipzen A."/>
            <person name="Nolan M."/>
            <person name="Labutti K."/>
            <person name="Barry K."/>
            <person name="Goldstein A."/>
            <person name="Labbe J."/>
            <person name="Schadt C."/>
            <person name="Tuskan G."/>
            <person name="Grigoriev I."/>
            <person name="Martin F."/>
            <person name="Vilgalys R."/>
            <person name="Bonito G."/>
        </authorList>
    </citation>
    <scope>NUCLEOTIDE SEQUENCE [LARGE SCALE GENOMIC DNA]</scope>
    <source>
        <strain evidence="3 4">AG-77</strain>
    </source>
</reference>
<dbReference type="InterPro" id="IPR002492">
    <property type="entry name" value="Transposase_Tc1-like"/>
</dbReference>
<feature type="non-terminal residue" evidence="3">
    <location>
        <position position="111"/>
    </location>
</feature>
<dbReference type="Pfam" id="PF01498">
    <property type="entry name" value="HTH_Tnp_Tc3_2"/>
    <property type="match status" value="1"/>
</dbReference>
<protein>
    <recommendedName>
        <fullName evidence="2">Transposase Tc1-like domain-containing protein</fullName>
    </recommendedName>
</protein>
<proteinExistence type="predicted"/>
<name>A0A197JB21_9FUNG</name>
<dbReference type="OrthoDB" id="2205746at2759"/>
<dbReference type="AlphaFoldDB" id="A0A197JB21"/>
<organism evidence="3 4">
    <name type="scientific">Linnemannia elongata AG-77</name>
    <dbReference type="NCBI Taxonomy" id="1314771"/>
    <lineage>
        <taxon>Eukaryota</taxon>
        <taxon>Fungi</taxon>
        <taxon>Fungi incertae sedis</taxon>
        <taxon>Mucoromycota</taxon>
        <taxon>Mortierellomycotina</taxon>
        <taxon>Mortierellomycetes</taxon>
        <taxon>Mortierellales</taxon>
        <taxon>Mortierellaceae</taxon>
        <taxon>Linnemannia</taxon>
    </lineage>
</organism>
<evidence type="ECO:0000256" key="1">
    <source>
        <dbReference type="SAM" id="MobiDB-lite"/>
    </source>
</evidence>
<feature type="compositionally biased region" description="Basic residues" evidence="1">
    <location>
        <begin position="95"/>
        <end position="105"/>
    </location>
</feature>
<sequence>LQKQQSISGVAKAVGVNKATVSRLKNTFLPTLPRQASGRPCILSDVKLRQINRNVLKGDCTTGRDVHKRLQQEGIQISYQTILNSLRKIRIDPRKKSKKPFLSKKHQQERL</sequence>
<feature type="domain" description="Transposase Tc1-like" evidence="2">
    <location>
        <begin position="49"/>
        <end position="111"/>
    </location>
</feature>
<dbReference type="Proteomes" id="UP000078512">
    <property type="component" value="Unassembled WGS sequence"/>
</dbReference>
<evidence type="ECO:0000313" key="3">
    <source>
        <dbReference type="EMBL" id="OAQ22305.1"/>
    </source>
</evidence>
<feature type="region of interest" description="Disordered" evidence="1">
    <location>
        <begin position="91"/>
        <end position="111"/>
    </location>
</feature>
<keyword evidence="4" id="KW-1185">Reference proteome</keyword>
<gene>
    <name evidence="3" type="ORF">K457DRAFT_1766906</name>
</gene>
<accession>A0A197JB21</accession>
<evidence type="ECO:0000313" key="4">
    <source>
        <dbReference type="Proteomes" id="UP000078512"/>
    </source>
</evidence>